<evidence type="ECO:0000313" key="2">
    <source>
        <dbReference type="Proteomes" id="UP000026941"/>
    </source>
</evidence>
<protein>
    <recommendedName>
        <fullName evidence="3">HEPN domain-containing protein</fullName>
    </recommendedName>
</protein>
<sequence length="161" mass="17871">MVMGGNPIDALPLSPYDFLGRANDFYCACRFLPDFNAGFMPMWPQIALFGHAIELVLKAYLLSKGVSAQELKSGLGHRLEELIARSVALDLPDEERVARMIDFVCGPHFTARARYPNPRDNDKPIAPVQQFYQDYERLVQTVTEAMSNAPASGGLPHTTNS</sequence>
<dbReference type="AlphaFoldDB" id="A0AA87Q8R2"/>
<name>A0AA87Q8R2_RHIRH</name>
<gene>
    <name evidence="1" type="ORF">RRH01S_16_00120</name>
</gene>
<reference evidence="1 2" key="1">
    <citation type="submission" date="2014-05" db="EMBL/GenBank/DDBJ databases">
        <title>Whole genome shotgun sequence of Rhizobium rhizogenes NBRC 13257.</title>
        <authorList>
            <person name="Katano-Makiyama Y."/>
            <person name="Hosoyama A."/>
            <person name="Hashimoto M."/>
            <person name="Hosoyama Y."/>
            <person name="Noguchi M."/>
            <person name="Tsuchikane K."/>
            <person name="Kimura A."/>
            <person name="Ohji S."/>
            <person name="Ichikawa N."/>
            <person name="Yamazoe A."/>
            <person name="Fujita N."/>
        </authorList>
    </citation>
    <scope>NUCLEOTIDE SEQUENCE [LARGE SCALE GENOMIC DNA]</scope>
    <source>
        <strain evidence="1 2">NBRC 13257</strain>
    </source>
</reference>
<dbReference type="EMBL" id="BAYX01000016">
    <property type="protein sequence ID" value="GAJ96062.1"/>
    <property type="molecule type" value="Genomic_DNA"/>
</dbReference>
<evidence type="ECO:0000313" key="1">
    <source>
        <dbReference type="EMBL" id="GAJ96062.1"/>
    </source>
</evidence>
<dbReference type="Proteomes" id="UP000026941">
    <property type="component" value="Unassembled WGS sequence"/>
</dbReference>
<organism evidence="1 2">
    <name type="scientific">Rhizobium rhizogenes NBRC 13257</name>
    <dbReference type="NCBI Taxonomy" id="1220581"/>
    <lineage>
        <taxon>Bacteria</taxon>
        <taxon>Pseudomonadati</taxon>
        <taxon>Pseudomonadota</taxon>
        <taxon>Alphaproteobacteria</taxon>
        <taxon>Hyphomicrobiales</taxon>
        <taxon>Rhizobiaceae</taxon>
        <taxon>Rhizobium/Agrobacterium group</taxon>
        <taxon>Rhizobium</taxon>
    </lineage>
</organism>
<comment type="caution">
    <text evidence="1">The sequence shown here is derived from an EMBL/GenBank/DDBJ whole genome shotgun (WGS) entry which is preliminary data.</text>
</comment>
<proteinExistence type="predicted"/>
<evidence type="ECO:0008006" key="3">
    <source>
        <dbReference type="Google" id="ProtNLM"/>
    </source>
</evidence>
<accession>A0AA87Q8R2</accession>